<dbReference type="AlphaFoldDB" id="A0A9P8SJ95"/>
<dbReference type="OrthoDB" id="66881at2759"/>
<evidence type="ECO:0000256" key="3">
    <source>
        <dbReference type="ARBA" id="ARBA00022827"/>
    </source>
</evidence>
<dbReference type="InterPro" id="IPR020946">
    <property type="entry name" value="Flavin_mOase-like"/>
</dbReference>
<evidence type="ECO:0000313" key="7">
    <source>
        <dbReference type="EMBL" id="KAH0962826.1"/>
    </source>
</evidence>
<reference evidence="7" key="1">
    <citation type="submission" date="2021-09" db="EMBL/GenBank/DDBJ databases">
        <title>A high-quality genome of the endoparasitic fungus Hirsutella rhossiliensis with a comparison of Hirsutella genomes reveals transposable elements contributing to genome size variation.</title>
        <authorList>
            <person name="Lin R."/>
            <person name="Jiao Y."/>
            <person name="Sun X."/>
            <person name="Ling J."/>
            <person name="Xie B."/>
            <person name="Cheng X."/>
        </authorList>
    </citation>
    <scope>NUCLEOTIDE SEQUENCE</scope>
    <source>
        <strain evidence="7">HR02</strain>
    </source>
</reference>
<evidence type="ECO:0000256" key="4">
    <source>
        <dbReference type="ARBA" id="ARBA00023002"/>
    </source>
</evidence>
<feature type="region of interest" description="Disordered" evidence="5">
    <location>
        <begin position="532"/>
        <end position="559"/>
    </location>
</feature>
<dbReference type="InterPro" id="IPR045632">
    <property type="entry name" value="DUF6314"/>
</dbReference>
<evidence type="ECO:0000256" key="1">
    <source>
        <dbReference type="ARBA" id="ARBA00009183"/>
    </source>
</evidence>
<dbReference type="InterPro" id="IPR036188">
    <property type="entry name" value="FAD/NAD-bd_sf"/>
</dbReference>
<evidence type="ECO:0000313" key="8">
    <source>
        <dbReference type="Proteomes" id="UP000824596"/>
    </source>
</evidence>
<evidence type="ECO:0000259" key="6">
    <source>
        <dbReference type="Pfam" id="PF19834"/>
    </source>
</evidence>
<keyword evidence="8" id="KW-1185">Reference proteome</keyword>
<dbReference type="RefSeq" id="XP_044720339.1">
    <property type="nucleotide sequence ID" value="XM_044863807.1"/>
</dbReference>
<dbReference type="Gene3D" id="3.50.50.60">
    <property type="entry name" value="FAD/NAD(P)-binding domain"/>
    <property type="match status" value="1"/>
</dbReference>
<accession>A0A9P8SJ95</accession>
<dbReference type="Pfam" id="PF19834">
    <property type="entry name" value="DUF6314"/>
    <property type="match status" value="1"/>
</dbReference>
<comment type="caution">
    <text evidence="7">The sequence shown here is derived from an EMBL/GenBank/DDBJ whole genome shotgun (WGS) entry which is preliminary data.</text>
</comment>
<dbReference type="Proteomes" id="UP000824596">
    <property type="component" value="Unassembled WGS sequence"/>
</dbReference>
<name>A0A9P8SJ95_9HYPO</name>
<dbReference type="GO" id="GO:0004499">
    <property type="term" value="F:N,N-dimethylaniline monooxygenase activity"/>
    <property type="evidence" value="ECO:0007669"/>
    <property type="project" value="InterPro"/>
</dbReference>
<comment type="similarity">
    <text evidence="1">Belongs to the FMO family.</text>
</comment>
<dbReference type="Pfam" id="PF00743">
    <property type="entry name" value="FMO-like"/>
    <property type="match status" value="1"/>
</dbReference>
<dbReference type="GO" id="GO:0050661">
    <property type="term" value="F:NADP binding"/>
    <property type="evidence" value="ECO:0007669"/>
    <property type="project" value="InterPro"/>
</dbReference>
<feature type="domain" description="DUF6314" evidence="6">
    <location>
        <begin position="579"/>
        <end position="753"/>
    </location>
</feature>
<proteinExistence type="inferred from homology"/>
<dbReference type="PANTHER" id="PTHR23023">
    <property type="entry name" value="DIMETHYLANILINE MONOOXYGENASE"/>
    <property type="match status" value="1"/>
</dbReference>
<keyword evidence="2" id="KW-0285">Flavoprotein</keyword>
<protein>
    <submittedName>
        <fullName evidence="7">Flavin-binding monooxygenase-like domain-containing protein</fullName>
    </submittedName>
</protein>
<dbReference type="GO" id="GO:0050660">
    <property type="term" value="F:flavin adenine dinucleotide binding"/>
    <property type="evidence" value="ECO:0007669"/>
    <property type="project" value="InterPro"/>
</dbReference>
<dbReference type="InterPro" id="IPR050346">
    <property type="entry name" value="FMO-like"/>
</dbReference>
<evidence type="ECO:0000256" key="2">
    <source>
        <dbReference type="ARBA" id="ARBA00022630"/>
    </source>
</evidence>
<dbReference type="EMBL" id="JAIZPD010000005">
    <property type="protein sequence ID" value="KAH0962826.1"/>
    <property type="molecule type" value="Genomic_DNA"/>
</dbReference>
<keyword evidence="7" id="KW-0503">Monooxygenase</keyword>
<dbReference type="SUPFAM" id="SSF51905">
    <property type="entry name" value="FAD/NAD(P)-binding domain"/>
    <property type="match status" value="1"/>
</dbReference>
<dbReference type="PRINTS" id="PR00368">
    <property type="entry name" value="FADPNR"/>
</dbReference>
<keyword evidence="3" id="KW-0274">FAD</keyword>
<organism evidence="7 8">
    <name type="scientific">Hirsutella rhossiliensis</name>
    <dbReference type="NCBI Taxonomy" id="111463"/>
    <lineage>
        <taxon>Eukaryota</taxon>
        <taxon>Fungi</taxon>
        <taxon>Dikarya</taxon>
        <taxon>Ascomycota</taxon>
        <taxon>Pezizomycotina</taxon>
        <taxon>Sordariomycetes</taxon>
        <taxon>Hypocreomycetidae</taxon>
        <taxon>Hypocreales</taxon>
        <taxon>Ophiocordycipitaceae</taxon>
        <taxon>Hirsutella</taxon>
    </lineage>
</organism>
<keyword evidence="4" id="KW-0560">Oxidoreductase</keyword>
<feature type="compositionally biased region" description="Basic and acidic residues" evidence="5">
    <location>
        <begin position="544"/>
        <end position="557"/>
    </location>
</feature>
<sequence length="753" mass="82320">MPKTACVVGAGPSGLVAAKTLLLHPKGLFSTVCIVDVQGAVGGLWPSSPTDSLARQVHPLMLANQSRHTMHFADLAWDSDADVVPRAWQVGRYLRRYLDRYLDPCPGFRLRLRTRVVCAEPCSGGGGGGEGGWNLVLETDDGSRETAHFDCLVVASGYFGKPVIPAHALPEPLTVPVVHSSQYRDLKSLLGTTPPPANGRILVVGGQMSGVEIAGTIASHLSAAANAPDGQCALPGADGLTVHHLIQRPIWVMPTFTTPEPKAKAPAFLPLDFASYNANNRSVPLENTQGHISKDAARSVHAIFEHTLGTDQAVFSPLLRFDDNAKAEPPYLAVSDWYCDFARSGRIVLSKGKLDTLRGTTAVVTSPDGIDEVSNVVAVILATGFDPSASLSFLPRDALDKLHYSPQHRAQPLALAFHGTHHPDVPGLGFVGFYRSPYWGVIQMQARFLAELWSHPGTALAEPLRRKLAADDSVQRTLALRNDPRLSQFPMGDYAWLMQEFSEALSLERTSISPSGLPMLSYNRQPLDMLTPSAYVSPASNGDSDSKDEAAKSRQDTHNVCTQGLTTPRFVARAVFRSLLGTWKLERDLISRLPSHPSGHFSGTAQFLLRDKTPDGLRCAGGANDDGNDGGEGDDGGMEYLYIEDGDFKTDAGFGFRATRRYVWRYDERHDVLSVWFAKTDDPRRADYLFHEVEFQQPQGGGWSAKAGHLCIDDYYDVNYNFAFEAVNLAEWSIEYTVKGPKKDYTIRGGYRR</sequence>
<gene>
    <name evidence="7" type="ORF">HRG_05336</name>
</gene>
<dbReference type="GeneID" id="68354465"/>
<evidence type="ECO:0000256" key="5">
    <source>
        <dbReference type="SAM" id="MobiDB-lite"/>
    </source>
</evidence>